<dbReference type="Pfam" id="PF00196">
    <property type="entry name" value="GerE"/>
    <property type="match status" value="1"/>
</dbReference>
<dbReference type="SMART" id="SM00448">
    <property type="entry name" value="REC"/>
    <property type="match status" value="1"/>
</dbReference>
<dbReference type="SUPFAM" id="SSF52172">
    <property type="entry name" value="CheY-like"/>
    <property type="match status" value="1"/>
</dbReference>
<dbReference type="CDD" id="cd17535">
    <property type="entry name" value="REC_NarL-like"/>
    <property type="match status" value="1"/>
</dbReference>
<dbReference type="GO" id="GO:0003677">
    <property type="term" value="F:DNA binding"/>
    <property type="evidence" value="ECO:0007669"/>
    <property type="project" value="UniProtKB-KW"/>
</dbReference>
<dbReference type="InterPro" id="IPR001789">
    <property type="entry name" value="Sig_transdc_resp-reg_receiver"/>
</dbReference>
<dbReference type="EMBL" id="JAEHFL010000005">
    <property type="protein sequence ID" value="MBK3427731.1"/>
    <property type="molecule type" value="Genomic_DNA"/>
</dbReference>
<feature type="modified residue" description="4-aspartylphosphate" evidence="3">
    <location>
        <position position="59"/>
    </location>
</feature>
<dbReference type="PROSITE" id="PS50043">
    <property type="entry name" value="HTH_LUXR_2"/>
    <property type="match status" value="1"/>
</dbReference>
<evidence type="ECO:0000256" key="1">
    <source>
        <dbReference type="ARBA" id="ARBA00022553"/>
    </source>
</evidence>
<dbReference type="InterPro" id="IPR011006">
    <property type="entry name" value="CheY-like_superfamily"/>
</dbReference>
<feature type="domain" description="Response regulatory" evidence="5">
    <location>
        <begin position="8"/>
        <end position="124"/>
    </location>
</feature>
<feature type="domain" description="HTH luxR-type" evidence="4">
    <location>
        <begin position="160"/>
        <end position="225"/>
    </location>
</feature>
<protein>
    <submittedName>
        <fullName evidence="6">Response regulator transcription factor</fullName>
    </submittedName>
</protein>
<dbReference type="InterPro" id="IPR058245">
    <property type="entry name" value="NreC/VraR/RcsB-like_REC"/>
</dbReference>
<evidence type="ECO:0000313" key="6">
    <source>
        <dbReference type="EMBL" id="MBK3427731.1"/>
    </source>
</evidence>
<name>A0A8I1L7H5_9CORY</name>
<dbReference type="Pfam" id="PF00072">
    <property type="entry name" value="Response_reg"/>
    <property type="match status" value="1"/>
</dbReference>
<dbReference type="PANTHER" id="PTHR43214:SF43">
    <property type="entry name" value="TWO-COMPONENT RESPONSE REGULATOR"/>
    <property type="match status" value="1"/>
</dbReference>
<comment type="caution">
    <text evidence="6">The sequence shown here is derived from an EMBL/GenBank/DDBJ whole genome shotgun (WGS) entry which is preliminary data.</text>
</comment>
<dbReference type="GO" id="GO:0006355">
    <property type="term" value="P:regulation of DNA-templated transcription"/>
    <property type="evidence" value="ECO:0007669"/>
    <property type="project" value="InterPro"/>
</dbReference>
<keyword evidence="2" id="KW-0238">DNA-binding</keyword>
<sequence>MVREVKTSLLVVDDDPLVLEALGRYFASAEDMEVRATAENGKVALALLQEQDFDVIVADIHMPEMDGTTLLREVNKLEDPPVFVAMTAMDNDETLKEVMANKAAAYILKSSKPVYILDTVREAVRGGTVVTPQSLTRLFEQLPDWNTEGTDANTAAATAKIKDTHHISPALEQVLDLVCQGKSNEEIAKSTHYAPGTVKKYVSTLLSEFHAKSRLELAVKALKAGYGS</sequence>
<gene>
    <name evidence="6" type="ORF">JDP02_04265</name>
</gene>
<keyword evidence="7" id="KW-1185">Reference proteome</keyword>
<reference evidence="6 7" key="1">
    <citation type="submission" date="2020-12" db="EMBL/GenBank/DDBJ databases">
        <title>Draft genome sequence of the commensal strain Corynebacterium tuberculostearicum MFP09/CIP 102622 isolated from human skin.</title>
        <authorList>
            <person name="Boukerb A.M."/>
            <person name="Janvier X."/>
            <person name="Feuilloley M.G.J."/>
            <person name="Groboillot A."/>
        </authorList>
    </citation>
    <scope>NUCLEOTIDE SEQUENCE [LARGE SCALE GENOMIC DNA]</scope>
    <source>
        <strain evidence="6 7">CIP 102622</strain>
    </source>
</reference>
<evidence type="ECO:0000313" key="7">
    <source>
        <dbReference type="Proteomes" id="UP000603369"/>
    </source>
</evidence>
<dbReference type="PANTHER" id="PTHR43214">
    <property type="entry name" value="TWO-COMPONENT RESPONSE REGULATOR"/>
    <property type="match status" value="1"/>
</dbReference>
<evidence type="ECO:0000256" key="3">
    <source>
        <dbReference type="PROSITE-ProRule" id="PRU00169"/>
    </source>
</evidence>
<dbReference type="AlphaFoldDB" id="A0A8I1L7H5"/>
<accession>A0A8I1L7H5</accession>
<dbReference type="InterPro" id="IPR000792">
    <property type="entry name" value="Tscrpt_reg_LuxR_C"/>
</dbReference>
<dbReference type="Proteomes" id="UP000603369">
    <property type="component" value="Unassembled WGS sequence"/>
</dbReference>
<dbReference type="GO" id="GO:0000160">
    <property type="term" value="P:phosphorelay signal transduction system"/>
    <property type="evidence" value="ECO:0007669"/>
    <property type="project" value="InterPro"/>
</dbReference>
<dbReference type="CDD" id="cd06170">
    <property type="entry name" value="LuxR_C_like"/>
    <property type="match status" value="1"/>
</dbReference>
<evidence type="ECO:0000259" key="4">
    <source>
        <dbReference type="PROSITE" id="PS50043"/>
    </source>
</evidence>
<proteinExistence type="predicted"/>
<dbReference type="InterPro" id="IPR039420">
    <property type="entry name" value="WalR-like"/>
</dbReference>
<dbReference type="Gene3D" id="3.40.50.2300">
    <property type="match status" value="1"/>
</dbReference>
<evidence type="ECO:0000259" key="5">
    <source>
        <dbReference type="PROSITE" id="PS50110"/>
    </source>
</evidence>
<evidence type="ECO:0000256" key="2">
    <source>
        <dbReference type="ARBA" id="ARBA00023125"/>
    </source>
</evidence>
<dbReference type="SMART" id="SM00421">
    <property type="entry name" value="HTH_LUXR"/>
    <property type="match status" value="1"/>
</dbReference>
<organism evidence="6 7">
    <name type="scientific">Corynebacterium tuberculostearicum</name>
    <dbReference type="NCBI Taxonomy" id="38304"/>
    <lineage>
        <taxon>Bacteria</taxon>
        <taxon>Bacillati</taxon>
        <taxon>Actinomycetota</taxon>
        <taxon>Actinomycetes</taxon>
        <taxon>Mycobacteriales</taxon>
        <taxon>Corynebacteriaceae</taxon>
        <taxon>Corynebacterium</taxon>
    </lineage>
</organism>
<keyword evidence="1 3" id="KW-0597">Phosphoprotein</keyword>
<dbReference type="PROSITE" id="PS50110">
    <property type="entry name" value="RESPONSE_REGULATORY"/>
    <property type="match status" value="1"/>
</dbReference>